<dbReference type="PROSITE" id="PS00636">
    <property type="entry name" value="DNAJ_1"/>
    <property type="match status" value="1"/>
</dbReference>
<evidence type="ECO:0000256" key="4">
    <source>
        <dbReference type="PROSITE-ProRule" id="PRU00042"/>
    </source>
</evidence>
<dbReference type="FunFam" id="1.10.287.110:FF:000046">
    <property type="entry name" value="dnaJ homolog subfamily C member 21"/>
    <property type="match status" value="1"/>
</dbReference>
<dbReference type="GeneID" id="30983021"/>
<reference evidence="10" key="1">
    <citation type="submission" date="2016-05" db="EMBL/GenBank/DDBJ databases">
        <title>Comparative genomics of biotechnologically important yeasts.</title>
        <authorList>
            <consortium name="DOE Joint Genome Institute"/>
            <person name="Riley R."/>
            <person name="Haridas S."/>
            <person name="Wolfe K.H."/>
            <person name="Lopes M.R."/>
            <person name="Hittinger C.T."/>
            <person name="Goker M."/>
            <person name="Salamov A."/>
            <person name="Wisecaver J."/>
            <person name="Long T.M."/>
            <person name="Aerts A.L."/>
            <person name="Barry K."/>
            <person name="Choi C."/>
            <person name="Clum A."/>
            <person name="Coughlan A.Y."/>
            <person name="Deshpande S."/>
            <person name="Douglass A.P."/>
            <person name="Hanson S.J."/>
            <person name="Klenk H.-P."/>
            <person name="Labutti K."/>
            <person name="Lapidus A."/>
            <person name="Lindquist E."/>
            <person name="Lipzen A."/>
            <person name="Meier-Kolthoff J.P."/>
            <person name="Ohm R.A."/>
            <person name="Otillar R.P."/>
            <person name="Pangilinan J."/>
            <person name="Peng Y."/>
            <person name="Rokas A."/>
            <person name="Rosa C.A."/>
            <person name="Scheuner C."/>
            <person name="Sibirny A.A."/>
            <person name="Slot J.C."/>
            <person name="Stielow J.B."/>
            <person name="Sun H."/>
            <person name="Kurtzman C.P."/>
            <person name="Blackwell M."/>
            <person name="Grigoriev I.V."/>
            <person name="Jeffries T.W."/>
        </authorList>
    </citation>
    <scope>NUCLEOTIDE SEQUENCE [LARGE SCALE GENOMIC DNA]</scope>
    <source>
        <strain evidence="10">NRRL Y-17324</strain>
    </source>
</reference>
<dbReference type="InterPro" id="IPR018253">
    <property type="entry name" value="DnaJ_domain_CS"/>
</dbReference>
<evidence type="ECO:0000256" key="6">
    <source>
        <dbReference type="SAM" id="MobiDB-lite"/>
    </source>
</evidence>
<feature type="region of interest" description="Disordered" evidence="6">
    <location>
        <begin position="564"/>
        <end position="584"/>
    </location>
</feature>
<dbReference type="InterPro" id="IPR001623">
    <property type="entry name" value="DnaJ_domain"/>
</dbReference>
<dbReference type="SMART" id="SM00451">
    <property type="entry name" value="ZnF_U1"/>
    <property type="match status" value="2"/>
</dbReference>
<feature type="compositionally biased region" description="Basic and acidic residues" evidence="6">
    <location>
        <begin position="523"/>
        <end position="540"/>
    </location>
</feature>
<feature type="compositionally biased region" description="Acidic residues" evidence="6">
    <location>
        <begin position="372"/>
        <end position="420"/>
    </location>
</feature>
<dbReference type="InterPro" id="IPR022755">
    <property type="entry name" value="Znf_C2H2_jaz"/>
</dbReference>
<feature type="non-terminal residue" evidence="9">
    <location>
        <position position="584"/>
    </location>
</feature>
<keyword evidence="3" id="KW-0862">Zinc</keyword>
<dbReference type="InterPro" id="IPR054076">
    <property type="entry name" value="ZUO1-like_ZHD"/>
</dbReference>
<dbReference type="AlphaFoldDB" id="A0A1E4SJ21"/>
<dbReference type="GO" id="GO:0008270">
    <property type="term" value="F:zinc ion binding"/>
    <property type="evidence" value="ECO:0007669"/>
    <property type="project" value="UniProtKB-KW"/>
</dbReference>
<feature type="compositionally biased region" description="Basic and acidic residues" evidence="6">
    <location>
        <begin position="469"/>
        <end position="483"/>
    </location>
</feature>
<dbReference type="Pfam" id="PF12171">
    <property type="entry name" value="zf-C2H2_jaz"/>
    <property type="match status" value="1"/>
</dbReference>
<feature type="compositionally biased region" description="Basic residues" evidence="6">
    <location>
        <begin position="501"/>
        <end position="512"/>
    </location>
</feature>
<accession>A0A1E4SJ21</accession>
<dbReference type="STRING" id="984487.A0A1E4SJ21"/>
<dbReference type="EMBL" id="KV453912">
    <property type="protein sequence ID" value="ODV79437.1"/>
    <property type="molecule type" value="Genomic_DNA"/>
</dbReference>
<dbReference type="InterPro" id="IPR013087">
    <property type="entry name" value="Znf_C2H2_type"/>
</dbReference>
<feature type="domain" description="J" evidence="7">
    <location>
        <begin position="4"/>
        <end position="70"/>
    </location>
</feature>
<dbReference type="PRINTS" id="PR00625">
    <property type="entry name" value="JDOMAIN"/>
</dbReference>
<evidence type="ECO:0000313" key="9">
    <source>
        <dbReference type="EMBL" id="ODV79437.1"/>
    </source>
</evidence>
<dbReference type="PANTHER" id="PTHR44029">
    <property type="entry name" value="DNAJ HOMOLOG SUBFAMILY C MEMBER 21"/>
    <property type="match status" value="1"/>
</dbReference>
<name>A0A1E4SJ21_9ASCO</name>
<dbReference type="Gene3D" id="3.30.160.60">
    <property type="entry name" value="Classic Zinc Finger"/>
    <property type="match status" value="1"/>
</dbReference>
<dbReference type="GO" id="GO:0005737">
    <property type="term" value="C:cytoplasm"/>
    <property type="evidence" value="ECO:0007669"/>
    <property type="project" value="TreeGrafter"/>
</dbReference>
<dbReference type="Gene3D" id="1.10.287.110">
    <property type="entry name" value="DnaJ domain"/>
    <property type="match status" value="1"/>
</dbReference>
<dbReference type="OrthoDB" id="5894at2759"/>
<proteinExistence type="predicted"/>
<dbReference type="InterPro" id="IPR051964">
    <property type="entry name" value="Chaperone_stress_response"/>
</dbReference>
<keyword evidence="2 4" id="KW-0863">Zinc-finger</keyword>
<protein>
    <submittedName>
        <fullName evidence="9">DnaJ-domain-containing protein</fullName>
    </submittedName>
</protein>
<evidence type="ECO:0000259" key="8">
    <source>
        <dbReference type="PROSITE" id="PS50157"/>
    </source>
</evidence>
<dbReference type="PROSITE" id="PS00028">
    <property type="entry name" value="ZINC_FINGER_C2H2_1"/>
    <property type="match status" value="2"/>
</dbReference>
<feature type="compositionally biased region" description="Acidic residues" evidence="6">
    <location>
        <begin position="441"/>
        <end position="456"/>
    </location>
</feature>
<dbReference type="PROSITE" id="PS50076">
    <property type="entry name" value="DNAJ_2"/>
    <property type="match status" value="1"/>
</dbReference>
<dbReference type="SUPFAM" id="SSF46565">
    <property type="entry name" value="Chaperone J-domain"/>
    <property type="match status" value="1"/>
</dbReference>
<dbReference type="CDD" id="cd06257">
    <property type="entry name" value="DnaJ"/>
    <property type="match status" value="1"/>
</dbReference>
<dbReference type="GO" id="GO:0003676">
    <property type="term" value="F:nucleic acid binding"/>
    <property type="evidence" value="ECO:0007669"/>
    <property type="project" value="InterPro"/>
</dbReference>
<evidence type="ECO:0000256" key="1">
    <source>
        <dbReference type="ARBA" id="ARBA00022723"/>
    </source>
</evidence>
<dbReference type="SMART" id="SM00355">
    <property type="entry name" value="ZnF_C2H2"/>
    <property type="match status" value="2"/>
</dbReference>
<organism evidence="9 10">
    <name type="scientific">Suhomyces tanzawaensis NRRL Y-17324</name>
    <dbReference type="NCBI Taxonomy" id="984487"/>
    <lineage>
        <taxon>Eukaryota</taxon>
        <taxon>Fungi</taxon>
        <taxon>Dikarya</taxon>
        <taxon>Ascomycota</taxon>
        <taxon>Saccharomycotina</taxon>
        <taxon>Pichiomycetes</taxon>
        <taxon>Debaryomycetaceae</taxon>
        <taxon>Suhomyces</taxon>
    </lineage>
</organism>
<gene>
    <name evidence="9" type="ORF">CANTADRAFT_41891</name>
</gene>
<dbReference type="Proteomes" id="UP000094285">
    <property type="component" value="Unassembled WGS sequence"/>
</dbReference>
<feature type="domain" description="C2H2-type" evidence="8">
    <location>
        <begin position="328"/>
        <end position="355"/>
    </location>
</feature>
<dbReference type="Pfam" id="PF00226">
    <property type="entry name" value="DnaJ"/>
    <property type="match status" value="1"/>
</dbReference>
<evidence type="ECO:0000259" key="7">
    <source>
        <dbReference type="PROSITE" id="PS50076"/>
    </source>
</evidence>
<feature type="region of interest" description="Disordered" evidence="6">
    <location>
        <begin position="368"/>
        <end position="540"/>
    </location>
</feature>
<evidence type="ECO:0000313" key="10">
    <source>
        <dbReference type="Proteomes" id="UP000094285"/>
    </source>
</evidence>
<feature type="compositionally biased region" description="Polar residues" evidence="6">
    <location>
        <begin position="459"/>
        <end position="468"/>
    </location>
</feature>
<keyword evidence="1" id="KW-0479">Metal-binding</keyword>
<dbReference type="InterPro" id="IPR036869">
    <property type="entry name" value="J_dom_sf"/>
</dbReference>
<dbReference type="RefSeq" id="XP_020064559.1">
    <property type="nucleotide sequence ID" value="XM_020208885.1"/>
</dbReference>
<feature type="coiled-coil region" evidence="5">
    <location>
        <begin position="252"/>
        <end position="279"/>
    </location>
</feature>
<evidence type="ECO:0000256" key="3">
    <source>
        <dbReference type="ARBA" id="ARBA00022833"/>
    </source>
</evidence>
<keyword evidence="10" id="KW-1185">Reference proteome</keyword>
<dbReference type="PROSITE" id="PS50157">
    <property type="entry name" value="ZINC_FINGER_C2H2_2"/>
    <property type="match status" value="1"/>
</dbReference>
<dbReference type="InterPro" id="IPR003604">
    <property type="entry name" value="Matrin/U1-like-C_Znf_C2H2"/>
</dbReference>
<dbReference type="SMART" id="SM00271">
    <property type="entry name" value="DnaJ"/>
    <property type="match status" value="1"/>
</dbReference>
<dbReference type="Pfam" id="PF21884">
    <property type="entry name" value="ZUO1-like_ZHD"/>
    <property type="match status" value="1"/>
</dbReference>
<keyword evidence="5" id="KW-0175">Coiled coil</keyword>
<dbReference type="SUPFAM" id="SSF57667">
    <property type="entry name" value="beta-beta-alpha zinc fingers"/>
    <property type="match status" value="1"/>
</dbReference>
<evidence type="ECO:0000256" key="5">
    <source>
        <dbReference type="SAM" id="Coils"/>
    </source>
</evidence>
<dbReference type="PANTHER" id="PTHR44029:SF1">
    <property type="entry name" value="DNAJ HOMOLOG SUBFAMILY C MEMBER 21"/>
    <property type="match status" value="1"/>
</dbReference>
<evidence type="ECO:0000256" key="2">
    <source>
        <dbReference type="ARBA" id="ARBA00022771"/>
    </source>
</evidence>
<dbReference type="InterPro" id="IPR036236">
    <property type="entry name" value="Znf_C2H2_sf"/>
</dbReference>
<sequence>MKTDYYELLGVETSATDTELKKAYRKKALQLHPDKNPHDVEGATARFALVRAAYEVLSDPQERSWYDSHKSSILRDDDDYDIPAEEDMIIPSISPDEIMRYFNPALYTKFDDSQQGFYYVVSRLFERLACEEITHGKAQSLDGYSKYKDDDLTNISVIDESSLLYPRMGGTRTPYQDVRKFYALWSSFQSVKSFNWKDEYRYSSAPDRRTRRLMERENKKARDVARKEYNEVVRKFVLFIKKRDPRVKAGAEEFEKEKKKKLQKDLEEQAKAVKKDQKLWNYTEQDWQQLSLKELDELENMLNEEYDVSSDSDSEFDEFDNPKEDEEYECIICDKVFKSESQFQTHELSNKHKKKLNRLKWEMRKEGIELGLDNEDDDEFETASEELDLDEDNEEDDDDDEEEFEQMDDVSIEDIEEIQDIAETPETNVKLEQPPAKINFDDFEVDDDVEFEDEIDFVSSKNSTPKPEQSTKFKTDTVDEELTKLANGLKLDDSDDDWTSNKKKGKKGKKKTEKSQSPANPEPHSEAKTGKASKANKEKIKIPNGSEKCVVCDEIFSSRNKLFQHVKSTGHAAPVKEVKGKKKR</sequence>